<accession>A0ABX0X744</accession>
<reference evidence="1 2" key="1">
    <citation type="submission" date="2020-03" db="EMBL/GenBank/DDBJ databases">
        <title>Genomic Encyclopedia of Type Strains, Phase IV (KMG-IV): sequencing the most valuable type-strain genomes for metagenomic binning, comparative biology and taxonomic classification.</title>
        <authorList>
            <person name="Goeker M."/>
        </authorList>
    </citation>
    <scope>NUCLEOTIDE SEQUENCE [LARGE SCALE GENOMIC DNA]</scope>
    <source>
        <strain evidence="1 2">DSM 105096</strain>
    </source>
</reference>
<name>A0ABX0X744_9BACT</name>
<sequence length="82" mass="9315">MNHFAGVTANEYWAEGKDKSKELIVELVLLFDAPDYALTNDGQIIRNRKLIESRFVVSKRNLDTLISSLVTISEQLPSFDKT</sequence>
<dbReference type="RefSeq" id="WP_168035623.1">
    <property type="nucleotide sequence ID" value="NZ_JAATJH010000001.1"/>
</dbReference>
<proteinExistence type="predicted"/>
<keyword evidence="2" id="KW-1185">Reference proteome</keyword>
<comment type="caution">
    <text evidence="1">The sequence shown here is derived from an EMBL/GenBank/DDBJ whole genome shotgun (WGS) entry which is preliminary data.</text>
</comment>
<protein>
    <submittedName>
        <fullName evidence="1">Uncharacterized protein</fullName>
    </submittedName>
</protein>
<evidence type="ECO:0000313" key="1">
    <source>
        <dbReference type="EMBL" id="NJC24816.1"/>
    </source>
</evidence>
<organism evidence="1 2">
    <name type="scientific">Neolewinella antarctica</name>
    <dbReference type="NCBI Taxonomy" id="442734"/>
    <lineage>
        <taxon>Bacteria</taxon>
        <taxon>Pseudomonadati</taxon>
        <taxon>Bacteroidota</taxon>
        <taxon>Saprospiria</taxon>
        <taxon>Saprospirales</taxon>
        <taxon>Lewinellaceae</taxon>
        <taxon>Neolewinella</taxon>
    </lineage>
</organism>
<gene>
    <name evidence="1" type="ORF">GGR27_000297</name>
</gene>
<dbReference type="EMBL" id="JAATJH010000001">
    <property type="protein sequence ID" value="NJC24816.1"/>
    <property type="molecule type" value="Genomic_DNA"/>
</dbReference>
<evidence type="ECO:0000313" key="2">
    <source>
        <dbReference type="Proteomes" id="UP000770785"/>
    </source>
</evidence>
<dbReference type="Proteomes" id="UP000770785">
    <property type="component" value="Unassembled WGS sequence"/>
</dbReference>